<dbReference type="Proteomes" id="UP000026962">
    <property type="component" value="Chromosome 3"/>
</dbReference>
<evidence type="ECO:0000313" key="2">
    <source>
        <dbReference type="EnsemblPlants" id="OPUNC03G20230.2"/>
    </source>
</evidence>
<evidence type="ECO:0000313" key="3">
    <source>
        <dbReference type="Proteomes" id="UP000026962"/>
    </source>
</evidence>
<reference evidence="2" key="1">
    <citation type="submission" date="2015-04" db="UniProtKB">
        <authorList>
            <consortium name="EnsemblPlants"/>
        </authorList>
    </citation>
    <scope>IDENTIFICATION</scope>
</reference>
<dbReference type="AlphaFoldDB" id="A0A0E0KF20"/>
<name>A0A0E0KF20_ORYPU</name>
<protein>
    <submittedName>
        <fullName evidence="2">Uncharacterized protein</fullName>
    </submittedName>
</protein>
<evidence type="ECO:0000256" key="1">
    <source>
        <dbReference type="SAM" id="MobiDB-lite"/>
    </source>
</evidence>
<sequence>MTFLLTHSPDSSSSSLLPSAPRCEPASAGEKQASKHCLCVADTLPASFSYQSISERRLKVTDGTAEGIVASTTHGSGLLVWRVASAAPVVGQHREGRRAVVASWTSKQ</sequence>
<organism evidence="2">
    <name type="scientific">Oryza punctata</name>
    <name type="common">Red rice</name>
    <dbReference type="NCBI Taxonomy" id="4537"/>
    <lineage>
        <taxon>Eukaryota</taxon>
        <taxon>Viridiplantae</taxon>
        <taxon>Streptophyta</taxon>
        <taxon>Embryophyta</taxon>
        <taxon>Tracheophyta</taxon>
        <taxon>Spermatophyta</taxon>
        <taxon>Magnoliopsida</taxon>
        <taxon>Liliopsida</taxon>
        <taxon>Poales</taxon>
        <taxon>Poaceae</taxon>
        <taxon>BOP clade</taxon>
        <taxon>Oryzoideae</taxon>
        <taxon>Oryzeae</taxon>
        <taxon>Oryzinae</taxon>
        <taxon>Oryza</taxon>
    </lineage>
</organism>
<feature type="region of interest" description="Disordered" evidence="1">
    <location>
        <begin position="1"/>
        <end position="27"/>
    </location>
</feature>
<keyword evidence="3" id="KW-1185">Reference proteome</keyword>
<dbReference type="Gramene" id="OPUNC03G20230.2">
    <property type="protein sequence ID" value="OPUNC03G20230.2"/>
    <property type="gene ID" value="OPUNC03G20230"/>
</dbReference>
<accession>A0A0E0KF20</accession>
<proteinExistence type="predicted"/>
<dbReference type="EnsemblPlants" id="OPUNC03G20230.2">
    <property type="protein sequence ID" value="OPUNC03G20230.2"/>
    <property type="gene ID" value="OPUNC03G20230"/>
</dbReference>
<reference evidence="2" key="2">
    <citation type="submission" date="2018-05" db="EMBL/GenBank/DDBJ databases">
        <title>OpunRS2 (Oryza punctata Reference Sequence Version 2).</title>
        <authorList>
            <person name="Zhang J."/>
            <person name="Kudrna D."/>
            <person name="Lee S."/>
            <person name="Talag J."/>
            <person name="Welchert J."/>
            <person name="Wing R.A."/>
        </authorList>
    </citation>
    <scope>NUCLEOTIDE SEQUENCE [LARGE SCALE GENOMIC DNA]</scope>
</reference>
<dbReference type="HOGENOM" id="CLU_2201272_0_0_1"/>
<feature type="compositionally biased region" description="Low complexity" evidence="1">
    <location>
        <begin position="8"/>
        <end position="19"/>
    </location>
</feature>